<protein>
    <submittedName>
        <fullName evidence="3">Cysteine-rich receptor-like protein kinase 8</fullName>
    </submittedName>
</protein>
<reference evidence="3" key="2">
    <citation type="submission" date="2022-01" db="EMBL/GenBank/DDBJ databases">
        <authorList>
            <person name="Yamashiro T."/>
            <person name="Shiraishi A."/>
            <person name="Satake H."/>
            <person name="Nakayama K."/>
        </authorList>
    </citation>
    <scope>NUCLEOTIDE SEQUENCE</scope>
</reference>
<evidence type="ECO:0000259" key="2">
    <source>
        <dbReference type="Pfam" id="PF14244"/>
    </source>
</evidence>
<evidence type="ECO:0000313" key="4">
    <source>
        <dbReference type="Proteomes" id="UP001151760"/>
    </source>
</evidence>
<evidence type="ECO:0000256" key="1">
    <source>
        <dbReference type="SAM" id="MobiDB-lite"/>
    </source>
</evidence>
<dbReference type="PANTHER" id="PTHR37610:SF97">
    <property type="entry name" value="RETROTRANSPOSON GAG DOMAIN-CONTAINING PROTEIN"/>
    <property type="match status" value="1"/>
</dbReference>
<dbReference type="PANTHER" id="PTHR37610">
    <property type="entry name" value="CCHC-TYPE DOMAIN-CONTAINING PROTEIN"/>
    <property type="match status" value="1"/>
</dbReference>
<reference evidence="3" key="1">
    <citation type="journal article" date="2022" name="Int. J. Mol. Sci.">
        <title>Draft Genome of Tanacetum Coccineum: Genomic Comparison of Closely Related Tanacetum-Family Plants.</title>
        <authorList>
            <person name="Yamashiro T."/>
            <person name="Shiraishi A."/>
            <person name="Nakayama K."/>
            <person name="Satake H."/>
        </authorList>
    </citation>
    <scope>NUCLEOTIDE SEQUENCE</scope>
</reference>
<sequence length="422" mass="48134">MVNTTQSQTTNTTIPSINDDDTNSPNHPLFLHQHDHPDLILISKKLTGSDNYGSWKRSMMIALNAKNKLKIVTSEHEKPTIDLVHRAIWERTNDMIISWILNTIDEHIVQLKQNTTSIEIYYHKLKGVWDEYDSLEAPYLCVCASVSENGRINSGRDQRKRPIQFLMGLDKCYKNVRGLITQGLKDTITVKEILQRTIMQLKQPKEEAISRRVPHSQTLRNNIQDNNGNRTVNMAMTQGISIHSSAANASNDATMNARMDQLQNQLNQMIIMMQNNKETTSMPFMSSEGKPELIASHITRSNKFIASHISARRYRVIASVLINPRYLWVVDSGATDFVCISITLMHNIQLYTQPIYVTLPIDQNTLVIQTRSMYINSAITLHNDHRKRIAHVSLYNGLYIIKQEPKAPTFTVLTINSNNVAL</sequence>
<evidence type="ECO:0000313" key="3">
    <source>
        <dbReference type="EMBL" id="GJT16323.1"/>
    </source>
</evidence>
<dbReference type="Pfam" id="PF14244">
    <property type="entry name" value="Retrotran_gag_3"/>
    <property type="match status" value="1"/>
</dbReference>
<comment type="caution">
    <text evidence="3">The sequence shown here is derived from an EMBL/GenBank/DDBJ whole genome shotgun (WGS) entry which is preliminary data.</text>
</comment>
<feature type="domain" description="Retrotransposon Copia-like N-terminal" evidence="2">
    <location>
        <begin position="32"/>
        <end position="79"/>
    </location>
</feature>
<keyword evidence="4" id="KW-1185">Reference proteome</keyword>
<dbReference type="InterPro" id="IPR029472">
    <property type="entry name" value="Copia-like_N"/>
</dbReference>
<accession>A0ABQ5BRX8</accession>
<dbReference type="EMBL" id="BQNB010013466">
    <property type="protein sequence ID" value="GJT16323.1"/>
    <property type="molecule type" value="Genomic_DNA"/>
</dbReference>
<organism evidence="3 4">
    <name type="scientific">Tanacetum coccineum</name>
    <dbReference type="NCBI Taxonomy" id="301880"/>
    <lineage>
        <taxon>Eukaryota</taxon>
        <taxon>Viridiplantae</taxon>
        <taxon>Streptophyta</taxon>
        <taxon>Embryophyta</taxon>
        <taxon>Tracheophyta</taxon>
        <taxon>Spermatophyta</taxon>
        <taxon>Magnoliopsida</taxon>
        <taxon>eudicotyledons</taxon>
        <taxon>Gunneridae</taxon>
        <taxon>Pentapetalae</taxon>
        <taxon>asterids</taxon>
        <taxon>campanulids</taxon>
        <taxon>Asterales</taxon>
        <taxon>Asteraceae</taxon>
        <taxon>Asteroideae</taxon>
        <taxon>Anthemideae</taxon>
        <taxon>Anthemidinae</taxon>
        <taxon>Tanacetum</taxon>
    </lineage>
</organism>
<gene>
    <name evidence="3" type="ORF">Tco_0875029</name>
</gene>
<proteinExistence type="predicted"/>
<name>A0ABQ5BRX8_9ASTR</name>
<feature type="region of interest" description="Disordered" evidence="1">
    <location>
        <begin position="1"/>
        <end position="29"/>
    </location>
</feature>
<dbReference type="Proteomes" id="UP001151760">
    <property type="component" value="Unassembled WGS sequence"/>
</dbReference>
<feature type="compositionally biased region" description="Low complexity" evidence="1">
    <location>
        <begin position="1"/>
        <end position="13"/>
    </location>
</feature>